<evidence type="ECO:0000313" key="7">
    <source>
        <dbReference type="EMBL" id="QNI34415.1"/>
    </source>
</evidence>
<name>A0A7G8BPE5_9BACT</name>
<dbReference type="InterPro" id="IPR009056">
    <property type="entry name" value="Cyt_c-like_dom"/>
</dbReference>
<dbReference type="Pfam" id="PF00034">
    <property type="entry name" value="Cytochrom_C"/>
    <property type="match status" value="1"/>
</dbReference>
<evidence type="ECO:0000256" key="3">
    <source>
        <dbReference type="ARBA" id="ARBA00023004"/>
    </source>
</evidence>
<feature type="transmembrane region" description="Helical" evidence="5">
    <location>
        <begin position="28"/>
        <end position="46"/>
    </location>
</feature>
<gene>
    <name evidence="7" type="ORF">H7849_11285</name>
</gene>
<dbReference type="RefSeq" id="WP_186746572.1">
    <property type="nucleotide sequence ID" value="NZ_CP060394.1"/>
</dbReference>
<evidence type="ECO:0000256" key="5">
    <source>
        <dbReference type="SAM" id="Phobius"/>
    </source>
</evidence>
<dbReference type="SUPFAM" id="SSF46626">
    <property type="entry name" value="Cytochrome c"/>
    <property type="match status" value="1"/>
</dbReference>
<evidence type="ECO:0000259" key="6">
    <source>
        <dbReference type="PROSITE" id="PS51007"/>
    </source>
</evidence>
<dbReference type="KEGG" id="adin:H7849_11285"/>
<reference evidence="7 8" key="1">
    <citation type="submission" date="2020-08" db="EMBL/GenBank/DDBJ databases">
        <title>Edaphobacter telluris sp. nov. and Acidobacterium dinghuensis sp. nov., two acidobacteria isolated from forest soil.</title>
        <authorList>
            <person name="Fu J."/>
            <person name="Qiu L."/>
        </authorList>
    </citation>
    <scope>NUCLEOTIDE SEQUENCE [LARGE SCALE GENOMIC DNA]</scope>
    <source>
        <strain evidence="7">4Y35</strain>
    </source>
</reference>
<feature type="domain" description="Cytochrome c" evidence="6">
    <location>
        <begin position="54"/>
        <end position="106"/>
    </location>
</feature>
<dbReference type="InterPro" id="IPR036909">
    <property type="entry name" value="Cyt_c-like_dom_sf"/>
</dbReference>
<dbReference type="AlphaFoldDB" id="A0A7G8BPE5"/>
<organism evidence="7 8">
    <name type="scientific">Alloacidobacterium dinghuense</name>
    <dbReference type="NCBI Taxonomy" id="2763107"/>
    <lineage>
        <taxon>Bacteria</taxon>
        <taxon>Pseudomonadati</taxon>
        <taxon>Acidobacteriota</taxon>
        <taxon>Terriglobia</taxon>
        <taxon>Terriglobales</taxon>
        <taxon>Acidobacteriaceae</taxon>
        <taxon>Alloacidobacterium</taxon>
    </lineage>
</organism>
<keyword evidence="5" id="KW-0812">Transmembrane</keyword>
<accession>A0A7G8BPE5</accession>
<protein>
    <submittedName>
        <fullName evidence="7">C-type cytochrome</fullName>
    </submittedName>
</protein>
<dbReference type="PROSITE" id="PS51007">
    <property type="entry name" value="CYTC"/>
    <property type="match status" value="1"/>
</dbReference>
<sequence length="106" mass="11964">MMRHRLVQTSTAQLQRSAARFSGWMHSAFMVSFSGGVLILAALIAFPRISRADGDSDRGKQLFEKRCTGCHSLDQDKEGPGFEEFMEGRQVKFPASSIPPRYNRRL</sequence>
<evidence type="ECO:0000256" key="4">
    <source>
        <dbReference type="PROSITE-ProRule" id="PRU00433"/>
    </source>
</evidence>
<keyword evidence="5" id="KW-1133">Transmembrane helix</keyword>
<keyword evidence="8" id="KW-1185">Reference proteome</keyword>
<evidence type="ECO:0000313" key="8">
    <source>
        <dbReference type="Proteomes" id="UP000515312"/>
    </source>
</evidence>
<dbReference type="EMBL" id="CP060394">
    <property type="protein sequence ID" value="QNI34415.1"/>
    <property type="molecule type" value="Genomic_DNA"/>
</dbReference>
<proteinExistence type="predicted"/>
<keyword evidence="3 4" id="KW-0408">Iron</keyword>
<dbReference type="GO" id="GO:0009055">
    <property type="term" value="F:electron transfer activity"/>
    <property type="evidence" value="ECO:0007669"/>
    <property type="project" value="InterPro"/>
</dbReference>
<dbReference type="Gene3D" id="1.10.760.10">
    <property type="entry name" value="Cytochrome c-like domain"/>
    <property type="match status" value="1"/>
</dbReference>
<keyword evidence="2 4" id="KW-0479">Metal-binding</keyword>
<dbReference type="GO" id="GO:0020037">
    <property type="term" value="F:heme binding"/>
    <property type="evidence" value="ECO:0007669"/>
    <property type="project" value="InterPro"/>
</dbReference>
<keyword evidence="5" id="KW-0472">Membrane</keyword>
<evidence type="ECO:0000256" key="2">
    <source>
        <dbReference type="ARBA" id="ARBA00022723"/>
    </source>
</evidence>
<dbReference type="Proteomes" id="UP000515312">
    <property type="component" value="Chromosome"/>
</dbReference>
<dbReference type="GO" id="GO:0046872">
    <property type="term" value="F:metal ion binding"/>
    <property type="evidence" value="ECO:0007669"/>
    <property type="project" value="UniProtKB-KW"/>
</dbReference>
<keyword evidence="1 4" id="KW-0349">Heme</keyword>
<evidence type="ECO:0000256" key="1">
    <source>
        <dbReference type="ARBA" id="ARBA00022617"/>
    </source>
</evidence>